<dbReference type="EMBL" id="VSSQ01051306">
    <property type="protein sequence ID" value="MPN05394.1"/>
    <property type="molecule type" value="Genomic_DNA"/>
</dbReference>
<keyword evidence="1" id="KW-0472">Membrane</keyword>
<keyword evidence="1" id="KW-1133">Transmembrane helix</keyword>
<gene>
    <name evidence="2" type="ORF">SDC9_152644</name>
</gene>
<reference evidence="2" key="1">
    <citation type="submission" date="2019-08" db="EMBL/GenBank/DDBJ databases">
        <authorList>
            <person name="Kucharzyk K."/>
            <person name="Murdoch R.W."/>
            <person name="Higgins S."/>
            <person name="Loffler F."/>
        </authorList>
    </citation>
    <scope>NUCLEOTIDE SEQUENCE</scope>
</reference>
<evidence type="ECO:0000256" key="1">
    <source>
        <dbReference type="SAM" id="Phobius"/>
    </source>
</evidence>
<sequence>MAYNICDISEEKTLIKKIILLCAAFMMITVNSAAAADDGEDSGNMGLSISVPVFIMHMKIAARKVKWGFSSSRIENEMIRTEDGNYVAEYNDAILLYLNTMPGTKMLRNIALSFTIAEGDTPMGFSRGGLPNGEDQYESICQQVIMAFDPHISQKETRRMLGRLGLYGPVLDGRQRYDRRGGLAYIMKLQNNGTIVLVVSGI</sequence>
<proteinExistence type="predicted"/>
<protein>
    <submittedName>
        <fullName evidence="2">Uncharacterized protein</fullName>
    </submittedName>
</protein>
<accession>A0A645EYA5</accession>
<comment type="caution">
    <text evidence="2">The sequence shown here is derived from an EMBL/GenBank/DDBJ whole genome shotgun (WGS) entry which is preliminary data.</text>
</comment>
<evidence type="ECO:0000313" key="2">
    <source>
        <dbReference type="EMBL" id="MPN05394.1"/>
    </source>
</evidence>
<feature type="transmembrane region" description="Helical" evidence="1">
    <location>
        <begin position="18"/>
        <end position="36"/>
    </location>
</feature>
<name>A0A645EYA5_9ZZZZ</name>
<dbReference type="AlphaFoldDB" id="A0A645EYA5"/>
<organism evidence="2">
    <name type="scientific">bioreactor metagenome</name>
    <dbReference type="NCBI Taxonomy" id="1076179"/>
    <lineage>
        <taxon>unclassified sequences</taxon>
        <taxon>metagenomes</taxon>
        <taxon>ecological metagenomes</taxon>
    </lineage>
</organism>
<keyword evidence="1" id="KW-0812">Transmembrane</keyword>